<reference evidence="2" key="1">
    <citation type="submission" date="2020-05" db="EMBL/GenBank/DDBJ databases">
        <authorList>
            <person name="Chiriac C."/>
            <person name="Salcher M."/>
            <person name="Ghai R."/>
            <person name="Kavagutti S V."/>
        </authorList>
    </citation>
    <scope>NUCLEOTIDE SEQUENCE</scope>
</reference>
<dbReference type="AlphaFoldDB" id="A0A6J6R7B5"/>
<dbReference type="EMBL" id="CAEZXR010000198">
    <property type="protein sequence ID" value="CAB4715094.1"/>
    <property type="molecule type" value="Genomic_DNA"/>
</dbReference>
<evidence type="ECO:0000313" key="2">
    <source>
        <dbReference type="EMBL" id="CAB4715094.1"/>
    </source>
</evidence>
<protein>
    <submittedName>
        <fullName evidence="2">Unannotated protein</fullName>
    </submittedName>
</protein>
<accession>A0A6J6R7B5</accession>
<feature type="compositionally biased region" description="Basic and acidic residues" evidence="1">
    <location>
        <begin position="309"/>
        <end position="318"/>
    </location>
</feature>
<name>A0A6J6R7B5_9ZZZZ</name>
<sequence>MLEHHEHVLQGVGGRPRSIGPGERLVEVVDQALDRGGAGRLLRVGRRRVVVRDGSRGAHLDRLDVGGVVAGGAPHIGVLADRGLGQELLRARSAHGPGGRLDDGVVEAQPVEDADVGVAVELVAAVEPGIVDVEGVGVLHHELAPAQQAGPGACLVAVLRLDLVDREGQILVGGVQVLHDEGEHLLVRRAEEVVAALAVLQAEEVVAVLRPAVGRLVGLAGQQRGERQLLRPHRIHLLADDALDPAQDLQSQGEPGVDAGRGAADVARAHQQPVRRDLGVRGVLSQGPHEQGRHPHDHGGKGTARGRSGRNEFGSRDNRMPVPCVILVKHDP</sequence>
<feature type="compositionally biased region" description="Basic and acidic residues" evidence="1">
    <location>
        <begin position="290"/>
        <end position="300"/>
    </location>
</feature>
<gene>
    <name evidence="2" type="ORF">UFOPK2579_01653</name>
</gene>
<feature type="region of interest" description="Disordered" evidence="1">
    <location>
        <begin position="247"/>
        <end position="318"/>
    </location>
</feature>
<proteinExistence type="predicted"/>
<organism evidence="2">
    <name type="scientific">freshwater metagenome</name>
    <dbReference type="NCBI Taxonomy" id="449393"/>
    <lineage>
        <taxon>unclassified sequences</taxon>
        <taxon>metagenomes</taxon>
        <taxon>ecological metagenomes</taxon>
    </lineage>
</organism>
<evidence type="ECO:0000256" key="1">
    <source>
        <dbReference type="SAM" id="MobiDB-lite"/>
    </source>
</evidence>
<feature type="compositionally biased region" description="Low complexity" evidence="1">
    <location>
        <begin position="247"/>
        <end position="266"/>
    </location>
</feature>